<protein>
    <submittedName>
        <fullName evidence="9">MHS family MFS transporter</fullName>
    </submittedName>
</protein>
<dbReference type="Proteomes" id="UP000325788">
    <property type="component" value="Unassembled WGS sequence"/>
</dbReference>
<evidence type="ECO:0000256" key="5">
    <source>
        <dbReference type="ARBA" id="ARBA00022989"/>
    </source>
</evidence>
<feature type="transmembrane region" description="Helical" evidence="7">
    <location>
        <begin position="191"/>
        <end position="210"/>
    </location>
</feature>
<dbReference type="PANTHER" id="PTHR43045">
    <property type="entry name" value="SHIKIMATE TRANSPORTER"/>
    <property type="match status" value="1"/>
</dbReference>
<keyword evidence="6 7" id="KW-0472">Membrane</keyword>
<dbReference type="PANTHER" id="PTHR43045:SF1">
    <property type="entry name" value="SHIKIMATE TRANSPORTER"/>
    <property type="match status" value="1"/>
</dbReference>
<feature type="transmembrane region" description="Helical" evidence="7">
    <location>
        <begin position="31"/>
        <end position="50"/>
    </location>
</feature>
<dbReference type="AlphaFoldDB" id="A0A5N4WK48"/>
<dbReference type="GO" id="GO:0005886">
    <property type="term" value="C:plasma membrane"/>
    <property type="evidence" value="ECO:0007669"/>
    <property type="project" value="UniProtKB-SubCell"/>
</dbReference>
<feature type="transmembrane region" description="Helical" evidence="7">
    <location>
        <begin position="311"/>
        <end position="330"/>
    </location>
</feature>
<accession>A0A5N4WK48</accession>
<sequence>MEQIQGSGLPHKKSSHRLAGISSMVGTTIEWYDFFIYGAAAALIFNKLFFPNLDPLTGVLAAFATYAVGFIGRPLGGIVFGHFGDKIGRKTMLLTTLIMMGIPTVLIGLLPTYESIGYWATFCLVVLRFIQGMAMGGEWGGAVLMAVEHAPEGGKGFWGSLPQASAGGGLLLASLALGAVSLLPEATLFSWGWRLPFLASILLLGVGWYIRVKVPESPDFEKVKEQAQDIKVPAIQVFKNHPRELLTIIFARAAENAWFYIASTFTLAYTTTKLGIPRQDILFATICGAGLIMVMTPLCGHLSDKVGQRNMFMFGLVLLGLYCYPFFTMLDTKDPVLVWTAIVLAIGVVFPIMYAPQAQLFARQFPAEIRYSGISISVQFAGVLGGGLAPLIATKLLSIGDGSPHLIIGYITGMAVFAIICSLFMKPDHLHRKKDPFNVKTEISA</sequence>
<dbReference type="GO" id="GO:0022857">
    <property type="term" value="F:transmembrane transporter activity"/>
    <property type="evidence" value="ECO:0007669"/>
    <property type="project" value="InterPro"/>
</dbReference>
<dbReference type="InterPro" id="IPR011701">
    <property type="entry name" value="MFS"/>
</dbReference>
<comment type="subcellular location">
    <subcellularLocation>
        <location evidence="1">Cell membrane</location>
        <topology evidence="1">Multi-pass membrane protein</topology>
    </subcellularLocation>
</comment>
<reference evidence="9 10" key="1">
    <citation type="submission" date="2019-09" db="EMBL/GenBank/DDBJ databases">
        <title>Draft genome sequence of Acinetobacter tandoii W4-4-4 isolated from environmental water sample.</title>
        <authorList>
            <person name="Wee S.K."/>
            <person name="Yan B."/>
            <person name="Mustaffa S.B."/>
            <person name="Yap E.P.H."/>
        </authorList>
    </citation>
    <scope>NUCLEOTIDE SEQUENCE [LARGE SCALE GENOMIC DNA]</scope>
    <source>
        <strain evidence="9 10">W4-4-4</strain>
    </source>
</reference>
<dbReference type="Gene3D" id="1.20.1250.20">
    <property type="entry name" value="MFS general substrate transporter like domains"/>
    <property type="match status" value="2"/>
</dbReference>
<dbReference type="PROSITE" id="PS50850">
    <property type="entry name" value="MFS"/>
    <property type="match status" value="1"/>
</dbReference>
<comment type="caution">
    <text evidence="9">The sequence shown here is derived from an EMBL/GenBank/DDBJ whole genome shotgun (WGS) entry which is preliminary data.</text>
</comment>
<feature type="domain" description="Major facilitator superfamily (MFS) profile" evidence="8">
    <location>
        <begin position="19"/>
        <end position="430"/>
    </location>
</feature>
<feature type="transmembrane region" description="Helical" evidence="7">
    <location>
        <begin position="336"/>
        <end position="355"/>
    </location>
</feature>
<dbReference type="InterPro" id="IPR020846">
    <property type="entry name" value="MFS_dom"/>
</dbReference>
<dbReference type="CDD" id="cd17369">
    <property type="entry name" value="MFS_ShiA_like"/>
    <property type="match status" value="1"/>
</dbReference>
<keyword evidence="5 7" id="KW-1133">Transmembrane helix</keyword>
<feature type="transmembrane region" description="Helical" evidence="7">
    <location>
        <begin position="157"/>
        <end position="179"/>
    </location>
</feature>
<proteinExistence type="predicted"/>
<evidence type="ECO:0000256" key="1">
    <source>
        <dbReference type="ARBA" id="ARBA00004651"/>
    </source>
</evidence>
<evidence type="ECO:0000256" key="2">
    <source>
        <dbReference type="ARBA" id="ARBA00022448"/>
    </source>
</evidence>
<dbReference type="Pfam" id="PF07690">
    <property type="entry name" value="MFS_1"/>
    <property type="match status" value="1"/>
</dbReference>
<evidence type="ECO:0000313" key="9">
    <source>
        <dbReference type="EMBL" id="KAB1856660.1"/>
    </source>
</evidence>
<dbReference type="EMBL" id="VXLD01000003">
    <property type="protein sequence ID" value="KAB1856660.1"/>
    <property type="molecule type" value="Genomic_DNA"/>
</dbReference>
<dbReference type="SUPFAM" id="SSF103473">
    <property type="entry name" value="MFS general substrate transporter"/>
    <property type="match status" value="1"/>
</dbReference>
<evidence type="ECO:0000256" key="4">
    <source>
        <dbReference type="ARBA" id="ARBA00022692"/>
    </source>
</evidence>
<feature type="transmembrane region" description="Helical" evidence="7">
    <location>
        <begin position="116"/>
        <end position="136"/>
    </location>
</feature>
<feature type="transmembrane region" description="Helical" evidence="7">
    <location>
        <begin position="281"/>
        <end position="299"/>
    </location>
</feature>
<evidence type="ECO:0000256" key="6">
    <source>
        <dbReference type="ARBA" id="ARBA00023136"/>
    </source>
</evidence>
<evidence type="ECO:0000256" key="3">
    <source>
        <dbReference type="ARBA" id="ARBA00022475"/>
    </source>
</evidence>
<evidence type="ECO:0000313" key="10">
    <source>
        <dbReference type="Proteomes" id="UP000325788"/>
    </source>
</evidence>
<evidence type="ECO:0000256" key="7">
    <source>
        <dbReference type="SAM" id="Phobius"/>
    </source>
</evidence>
<gene>
    <name evidence="9" type="ORF">F4W09_06640</name>
</gene>
<feature type="transmembrane region" description="Helical" evidence="7">
    <location>
        <begin position="56"/>
        <end position="80"/>
    </location>
</feature>
<name>A0A5N4WK48_9GAMM</name>
<dbReference type="InterPro" id="IPR036259">
    <property type="entry name" value="MFS_trans_sf"/>
</dbReference>
<keyword evidence="2" id="KW-0813">Transport</keyword>
<dbReference type="RefSeq" id="WP_151504371.1">
    <property type="nucleotide sequence ID" value="NZ_VXLD01000003.1"/>
</dbReference>
<feature type="transmembrane region" description="Helical" evidence="7">
    <location>
        <begin position="376"/>
        <end position="393"/>
    </location>
</feature>
<feature type="transmembrane region" description="Helical" evidence="7">
    <location>
        <begin position="92"/>
        <end position="110"/>
    </location>
</feature>
<feature type="transmembrane region" description="Helical" evidence="7">
    <location>
        <begin position="405"/>
        <end position="425"/>
    </location>
</feature>
<evidence type="ECO:0000259" key="8">
    <source>
        <dbReference type="PROSITE" id="PS50850"/>
    </source>
</evidence>
<keyword evidence="4 7" id="KW-0812">Transmembrane</keyword>
<organism evidence="9 10">
    <name type="scientific">Acinetobacter tandoii</name>
    <dbReference type="NCBI Taxonomy" id="202954"/>
    <lineage>
        <taxon>Bacteria</taxon>
        <taxon>Pseudomonadati</taxon>
        <taxon>Pseudomonadota</taxon>
        <taxon>Gammaproteobacteria</taxon>
        <taxon>Moraxellales</taxon>
        <taxon>Moraxellaceae</taxon>
        <taxon>Acinetobacter</taxon>
    </lineage>
</organism>
<keyword evidence="3" id="KW-1003">Cell membrane</keyword>